<dbReference type="Proteomes" id="UP001331761">
    <property type="component" value="Unassembled WGS sequence"/>
</dbReference>
<keyword evidence="3" id="KW-1185">Reference proteome</keyword>
<evidence type="ECO:0000256" key="1">
    <source>
        <dbReference type="SAM" id="SignalP"/>
    </source>
</evidence>
<dbReference type="PANTHER" id="PTHR35573">
    <property type="entry name" value="PROTEIN CBG22129"/>
    <property type="match status" value="1"/>
</dbReference>
<accession>A0AAN8F567</accession>
<feature type="signal peptide" evidence="1">
    <location>
        <begin position="1"/>
        <end position="21"/>
    </location>
</feature>
<dbReference type="PANTHER" id="PTHR35573:SF4">
    <property type="entry name" value="ML DOMAIN-CONTAINING PROTEIN"/>
    <property type="match status" value="1"/>
</dbReference>
<organism evidence="2 3">
    <name type="scientific">Trichostrongylus colubriformis</name>
    <name type="common">Black scour worm</name>
    <dbReference type="NCBI Taxonomy" id="6319"/>
    <lineage>
        <taxon>Eukaryota</taxon>
        <taxon>Metazoa</taxon>
        <taxon>Ecdysozoa</taxon>
        <taxon>Nematoda</taxon>
        <taxon>Chromadorea</taxon>
        <taxon>Rhabditida</taxon>
        <taxon>Rhabditina</taxon>
        <taxon>Rhabditomorpha</taxon>
        <taxon>Strongyloidea</taxon>
        <taxon>Trichostrongylidae</taxon>
        <taxon>Trichostrongylus</taxon>
    </lineage>
</organism>
<reference evidence="2 3" key="1">
    <citation type="submission" date="2019-10" db="EMBL/GenBank/DDBJ databases">
        <title>Assembly and Annotation for the nematode Trichostrongylus colubriformis.</title>
        <authorList>
            <person name="Martin J."/>
        </authorList>
    </citation>
    <scope>NUCLEOTIDE SEQUENCE [LARGE SCALE GENOMIC DNA]</scope>
    <source>
        <strain evidence="2">G859</strain>
        <tissue evidence="2">Whole worm</tissue>
    </source>
</reference>
<feature type="non-terminal residue" evidence="2">
    <location>
        <position position="144"/>
    </location>
</feature>
<feature type="chain" id="PRO_5042988105" description="MD-2-related lipid-recognition domain-containing protein" evidence="1">
    <location>
        <begin position="22"/>
        <end position="144"/>
    </location>
</feature>
<proteinExistence type="predicted"/>
<protein>
    <recommendedName>
        <fullName evidence="4">MD-2-related lipid-recognition domain-containing protein</fullName>
    </recommendedName>
</protein>
<evidence type="ECO:0008006" key="4">
    <source>
        <dbReference type="Google" id="ProtNLM"/>
    </source>
</evidence>
<evidence type="ECO:0000313" key="2">
    <source>
        <dbReference type="EMBL" id="KAK5967662.1"/>
    </source>
</evidence>
<dbReference type="AlphaFoldDB" id="A0AAN8F567"/>
<keyword evidence="1" id="KW-0732">Signal</keyword>
<evidence type="ECO:0000313" key="3">
    <source>
        <dbReference type="Proteomes" id="UP001331761"/>
    </source>
</evidence>
<comment type="caution">
    <text evidence="2">The sequence shown here is derived from an EMBL/GenBank/DDBJ whole genome shotgun (WGS) entry which is preliminary data.</text>
</comment>
<dbReference type="EMBL" id="WIXE01022234">
    <property type="protein sequence ID" value="KAK5967662.1"/>
    <property type="molecule type" value="Genomic_DNA"/>
</dbReference>
<name>A0AAN8F567_TRICO</name>
<sequence>MRGFAFALMSIVSTVLHDGAASDPWPNGTETAFRWWQCNDGPLLFLDAKLYDETGKEEYPVHLNKPLIVESKVINPTTVYGSPDLRLSVRLWSWGPWKKVYTWLPLPTLGLLDNLDACKHGIKCPVPLGHQTTKVVVDFTKISS</sequence>
<gene>
    <name evidence="2" type="ORF">GCK32_020585</name>
</gene>